<evidence type="ECO:0000256" key="2">
    <source>
        <dbReference type="SAM" id="Phobius"/>
    </source>
</evidence>
<feature type="transmembrane region" description="Helical" evidence="2">
    <location>
        <begin position="104"/>
        <end position="123"/>
    </location>
</feature>
<keyword evidence="2" id="KW-0812">Transmembrane</keyword>
<dbReference type="AlphaFoldDB" id="A0A1H3FZY4"/>
<evidence type="ECO:0000259" key="4">
    <source>
        <dbReference type="Pfam" id="PF16220"/>
    </source>
</evidence>
<feature type="domain" description="FecR N-terminal" evidence="4">
    <location>
        <begin position="13"/>
        <end position="51"/>
    </location>
</feature>
<dbReference type="InterPro" id="IPR012373">
    <property type="entry name" value="Ferrdict_sens_TM"/>
</dbReference>
<reference evidence="5 6" key="1">
    <citation type="submission" date="2016-10" db="EMBL/GenBank/DDBJ databases">
        <authorList>
            <person name="de Groot N.N."/>
        </authorList>
    </citation>
    <scope>NUCLEOTIDE SEQUENCE [LARGE SCALE GENOMIC DNA]</scope>
    <source>
        <strain evidence="5 6">LMG 24775</strain>
    </source>
</reference>
<keyword evidence="2" id="KW-0472">Membrane</keyword>
<dbReference type="Proteomes" id="UP000183417">
    <property type="component" value="Unassembled WGS sequence"/>
</dbReference>
<dbReference type="GeneID" id="94691041"/>
<dbReference type="Gene3D" id="2.60.120.1440">
    <property type="match status" value="1"/>
</dbReference>
<gene>
    <name evidence="5" type="ORF">SAMN05421547_10211</name>
</gene>
<dbReference type="GO" id="GO:0016989">
    <property type="term" value="F:sigma factor antagonist activity"/>
    <property type="evidence" value="ECO:0007669"/>
    <property type="project" value="TreeGrafter"/>
</dbReference>
<evidence type="ECO:0000313" key="6">
    <source>
        <dbReference type="Proteomes" id="UP000183417"/>
    </source>
</evidence>
<evidence type="ECO:0000313" key="5">
    <source>
        <dbReference type="EMBL" id="SDX96405.1"/>
    </source>
</evidence>
<sequence length="344" mass="37332">MTLTPQRLRLHARAADYFARRREADWTGADERELDAWLAADPQHRSIFESLGRTVLDLQQLPRPVLACDAAAAPQARASGPRAQTQAHLPAPARQRTRRGLMPALLSVALVTTLALGGGWYAWDNHASHVIEMATGPGEVREAELPDGTRVTLNFSSRLQVRYYPRRRETVLDQGEAFFQVAADRSRPFTVDSGASQIRVVGTAFNVRAGPPALVVKVLEGKVELRPDRHAADDRRLLLGAGAGMSVDARDGTRQPLAAGADTVGDWRSGQLVFQQAPLTQVAADLARYLGRPVRVDGDARLAALSVSGVALTGKPEVFLRSLPHLLPVRVQGDAQGGWRISAH</sequence>
<dbReference type="PANTHER" id="PTHR30273">
    <property type="entry name" value="PERIPLASMIC SIGNAL SENSOR AND SIGMA FACTOR ACTIVATOR FECR-RELATED"/>
    <property type="match status" value="1"/>
</dbReference>
<feature type="domain" description="FecR protein" evidence="3">
    <location>
        <begin position="133"/>
        <end position="224"/>
    </location>
</feature>
<accession>A0A1H3FZY4</accession>
<name>A0A1H3FZY4_9BURK</name>
<dbReference type="Pfam" id="PF16220">
    <property type="entry name" value="DUF4880"/>
    <property type="match status" value="1"/>
</dbReference>
<proteinExistence type="predicted"/>
<feature type="region of interest" description="Disordered" evidence="1">
    <location>
        <begin position="72"/>
        <end position="95"/>
    </location>
</feature>
<dbReference type="RefSeq" id="WP_046986590.1">
    <property type="nucleotide sequence ID" value="NZ_CP141274.1"/>
</dbReference>
<dbReference type="PANTHER" id="PTHR30273:SF2">
    <property type="entry name" value="PROTEIN FECR"/>
    <property type="match status" value="1"/>
</dbReference>
<dbReference type="PIRSF" id="PIRSF018266">
    <property type="entry name" value="FecR"/>
    <property type="match status" value="1"/>
</dbReference>
<evidence type="ECO:0000259" key="3">
    <source>
        <dbReference type="Pfam" id="PF04773"/>
    </source>
</evidence>
<protein>
    <submittedName>
        <fullName evidence="5">FecR family protein</fullName>
    </submittedName>
</protein>
<dbReference type="Pfam" id="PF04773">
    <property type="entry name" value="FecR"/>
    <property type="match status" value="1"/>
</dbReference>
<evidence type="ECO:0000256" key="1">
    <source>
        <dbReference type="SAM" id="MobiDB-lite"/>
    </source>
</evidence>
<dbReference type="InterPro" id="IPR006860">
    <property type="entry name" value="FecR"/>
</dbReference>
<organism evidence="5 6">
    <name type="scientific">Delftia lacustris</name>
    <dbReference type="NCBI Taxonomy" id="558537"/>
    <lineage>
        <taxon>Bacteria</taxon>
        <taxon>Pseudomonadati</taxon>
        <taxon>Pseudomonadota</taxon>
        <taxon>Betaproteobacteria</taxon>
        <taxon>Burkholderiales</taxon>
        <taxon>Comamonadaceae</taxon>
        <taxon>Delftia</taxon>
    </lineage>
</organism>
<dbReference type="EMBL" id="FNPE01000002">
    <property type="protein sequence ID" value="SDX96405.1"/>
    <property type="molecule type" value="Genomic_DNA"/>
</dbReference>
<keyword evidence="2" id="KW-1133">Transmembrane helix</keyword>
<feature type="compositionally biased region" description="Low complexity" evidence="1">
    <location>
        <begin position="72"/>
        <end position="83"/>
    </location>
</feature>
<dbReference type="InterPro" id="IPR032623">
    <property type="entry name" value="FecR_N"/>
</dbReference>